<name>A0A089LCQ3_PAEBO</name>
<dbReference type="RefSeq" id="WP_042214998.1">
    <property type="nucleotide sequence ID" value="NZ_CP009285.1"/>
</dbReference>
<organism evidence="1 2">
    <name type="scientific">Paenibacillus borealis</name>
    <dbReference type="NCBI Taxonomy" id="160799"/>
    <lineage>
        <taxon>Bacteria</taxon>
        <taxon>Bacillati</taxon>
        <taxon>Bacillota</taxon>
        <taxon>Bacilli</taxon>
        <taxon>Bacillales</taxon>
        <taxon>Paenibacillaceae</taxon>
        <taxon>Paenibacillus</taxon>
    </lineage>
</organism>
<proteinExistence type="predicted"/>
<dbReference type="AlphaFoldDB" id="A0A089LCQ3"/>
<dbReference type="EMBL" id="CP009285">
    <property type="protein sequence ID" value="AIQ59281.1"/>
    <property type="molecule type" value="Genomic_DNA"/>
</dbReference>
<accession>A0A089LCQ3</accession>
<dbReference type="OrthoDB" id="2627179at2"/>
<dbReference type="KEGG" id="pbd:PBOR_21785"/>
<evidence type="ECO:0000313" key="1">
    <source>
        <dbReference type="EMBL" id="AIQ59281.1"/>
    </source>
</evidence>
<reference evidence="1" key="1">
    <citation type="submission" date="2014-08" db="EMBL/GenBank/DDBJ databases">
        <title>Comparative genomics of the Paenibacillus odorifer group.</title>
        <authorList>
            <person name="den Bakker H.C."/>
            <person name="Tsai Y.-C.Y.-C."/>
            <person name="Martin N."/>
            <person name="Korlach J."/>
            <person name="Wiedmann M."/>
        </authorList>
    </citation>
    <scope>NUCLEOTIDE SEQUENCE [LARGE SCALE GENOMIC DNA]</scope>
    <source>
        <strain evidence="1">DSM 13188</strain>
    </source>
</reference>
<sequence length="199" mass="23576">MYPVFEIKYELFEDQIEELRTIDIVEFDKEWHQIYGPFTVIVDGHEFIAYPSPDMPLSAKMIYSELILTHFYLLIDACNSLNSYKYIALKYVENCWTWLEIQVDDEVLILSEKNDEIPYKYLIQTNKSLLENAPYGSFANIRIHKSDFVNEIRAKIVEFIKEIQAINSELLKSVYFSKLLRFCDNQSKGDTTCCHHLRF</sequence>
<gene>
    <name evidence="1" type="ORF">PBOR_21785</name>
</gene>
<evidence type="ECO:0000313" key="2">
    <source>
        <dbReference type="Proteomes" id="UP000029518"/>
    </source>
</evidence>
<dbReference type="Proteomes" id="UP000029518">
    <property type="component" value="Chromosome"/>
</dbReference>
<protein>
    <submittedName>
        <fullName evidence="1">Uncharacterized protein</fullName>
    </submittedName>
</protein>
<keyword evidence="2" id="KW-1185">Reference proteome</keyword>
<dbReference type="HOGENOM" id="CLU_1426748_0_0_9"/>